<evidence type="ECO:0000313" key="1">
    <source>
        <dbReference type="EMBL" id="KZV83930.1"/>
    </source>
</evidence>
<dbReference type="InParanoid" id="A0A165D797"/>
<proteinExistence type="predicted"/>
<feature type="non-terminal residue" evidence="1">
    <location>
        <position position="1"/>
    </location>
</feature>
<reference evidence="1 2" key="1">
    <citation type="journal article" date="2016" name="Mol. Biol. Evol.">
        <title>Comparative Genomics of Early-Diverging Mushroom-Forming Fungi Provides Insights into the Origins of Lignocellulose Decay Capabilities.</title>
        <authorList>
            <person name="Nagy L.G."/>
            <person name="Riley R."/>
            <person name="Tritt A."/>
            <person name="Adam C."/>
            <person name="Daum C."/>
            <person name="Floudas D."/>
            <person name="Sun H."/>
            <person name="Yadav J.S."/>
            <person name="Pangilinan J."/>
            <person name="Larsson K.H."/>
            <person name="Matsuura K."/>
            <person name="Barry K."/>
            <person name="Labutti K."/>
            <person name="Kuo R."/>
            <person name="Ohm R.A."/>
            <person name="Bhattacharya S.S."/>
            <person name="Shirouzu T."/>
            <person name="Yoshinaga Y."/>
            <person name="Martin F.M."/>
            <person name="Grigoriev I.V."/>
            <person name="Hibbett D.S."/>
        </authorList>
    </citation>
    <scope>NUCLEOTIDE SEQUENCE [LARGE SCALE GENOMIC DNA]</scope>
    <source>
        <strain evidence="1 2">HHB12029</strain>
    </source>
</reference>
<keyword evidence="2" id="KW-1185">Reference proteome</keyword>
<dbReference type="Proteomes" id="UP000077266">
    <property type="component" value="Unassembled WGS sequence"/>
</dbReference>
<accession>A0A165D797</accession>
<dbReference type="AlphaFoldDB" id="A0A165D797"/>
<dbReference type="PANTHER" id="PTHR46579:SF2">
    <property type="entry name" value="C2H2-TYPE DOMAIN-CONTAINING PROTEIN"/>
    <property type="match status" value="1"/>
</dbReference>
<dbReference type="PANTHER" id="PTHR46579">
    <property type="entry name" value="F5/8 TYPE C DOMAIN-CONTAINING PROTEIN-RELATED"/>
    <property type="match status" value="1"/>
</dbReference>
<gene>
    <name evidence="1" type="ORF">EXIGLDRAFT_624997</name>
</gene>
<dbReference type="OrthoDB" id="3269001at2759"/>
<evidence type="ECO:0000313" key="2">
    <source>
        <dbReference type="Proteomes" id="UP000077266"/>
    </source>
</evidence>
<organism evidence="1 2">
    <name type="scientific">Exidia glandulosa HHB12029</name>
    <dbReference type="NCBI Taxonomy" id="1314781"/>
    <lineage>
        <taxon>Eukaryota</taxon>
        <taxon>Fungi</taxon>
        <taxon>Dikarya</taxon>
        <taxon>Basidiomycota</taxon>
        <taxon>Agaricomycotina</taxon>
        <taxon>Agaricomycetes</taxon>
        <taxon>Auriculariales</taxon>
        <taxon>Exidiaceae</taxon>
        <taxon>Exidia</taxon>
    </lineage>
</organism>
<name>A0A165D797_EXIGL</name>
<sequence>PAGRRVRVILIAVVCDKPAAHKIGGFGPPAHRFLCHCCWITQADLQTPAAFKDEFKARTDAEQRELGERYRNLKTQTERDAFVKEHATRYTQLSRLPYFDLVRQIVIDPMHNLALGLVKTQFYHIWVKSKILTEATLRMLHHLIALVRQVRPDSYLSTA</sequence>
<dbReference type="EMBL" id="KV426248">
    <property type="protein sequence ID" value="KZV83930.1"/>
    <property type="molecule type" value="Genomic_DNA"/>
</dbReference>
<protein>
    <submittedName>
        <fullName evidence="1">Uncharacterized protein</fullName>
    </submittedName>
</protein>
<dbReference type="STRING" id="1314781.A0A165D797"/>